<dbReference type="GO" id="GO:0006269">
    <property type="term" value="P:DNA replication, synthesis of primer"/>
    <property type="evidence" value="ECO:0007669"/>
    <property type="project" value="UniProtKB-KW"/>
</dbReference>
<keyword evidence="4 9" id="KW-0808">Transferase</keyword>
<comment type="caution">
    <text evidence="11">The sequence shown here is derived from an EMBL/GenBank/DDBJ whole genome shotgun (WGS) entry which is preliminary data.</text>
</comment>
<evidence type="ECO:0000256" key="3">
    <source>
        <dbReference type="ARBA" id="ARBA00022515"/>
    </source>
</evidence>
<accession>A0A0F8DLB7</accession>
<dbReference type="EC" id="2.7.7.-" evidence="9"/>
<evidence type="ECO:0000256" key="10">
    <source>
        <dbReference type="SAM" id="MobiDB-lite"/>
    </source>
</evidence>
<organism evidence="11 12">
    <name type="scientific">Ceratocystis fimbriata f. sp. platani</name>
    <dbReference type="NCBI Taxonomy" id="88771"/>
    <lineage>
        <taxon>Eukaryota</taxon>
        <taxon>Fungi</taxon>
        <taxon>Dikarya</taxon>
        <taxon>Ascomycota</taxon>
        <taxon>Pezizomycotina</taxon>
        <taxon>Sordariomycetes</taxon>
        <taxon>Hypocreomycetidae</taxon>
        <taxon>Microascales</taxon>
        <taxon>Ceratocystidaceae</taxon>
        <taxon>Ceratocystis</taxon>
    </lineage>
</organism>
<evidence type="ECO:0000256" key="2">
    <source>
        <dbReference type="ARBA" id="ARBA00022478"/>
    </source>
</evidence>
<keyword evidence="8" id="KW-0804">Transcription</keyword>
<dbReference type="GO" id="GO:0003899">
    <property type="term" value="F:DNA-directed RNA polymerase activity"/>
    <property type="evidence" value="ECO:0007669"/>
    <property type="project" value="InterPro"/>
</dbReference>
<feature type="compositionally biased region" description="Acidic residues" evidence="10">
    <location>
        <begin position="23"/>
        <end position="38"/>
    </location>
</feature>
<dbReference type="GO" id="GO:0046872">
    <property type="term" value="F:metal ion binding"/>
    <property type="evidence" value="ECO:0007669"/>
    <property type="project" value="UniProtKB-KW"/>
</dbReference>
<evidence type="ECO:0000256" key="4">
    <source>
        <dbReference type="ARBA" id="ARBA00022679"/>
    </source>
</evidence>
<keyword evidence="6 9" id="KW-0235">DNA replication</keyword>
<evidence type="ECO:0000256" key="1">
    <source>
        <dbReference type="ARBA" id="ARBA00009762"/>
    </source>
</evidence>
<dbReference type="NCBIfam" id="TIGR00335">
    <property type="entry name" value="primase_sml"/>
    <property type="match status" value="1"/>
</dbReference>
<keyword evidence="5 11" id="KW-0548">Nucleotidyltransferase</keyword>
<keyword evidence="3 9" id="KW-0639">Primosome</keyword>
<dbReference type="SUPFAM" id="SSF56747">
    <property type="entry name" value="Prim-pol domain"/>
    <property type="match status" value="1"/>
</dbReference>
<gene>
    <name evidence="11" type="primary">pri1</name>
    <name evidence="11" type="ORF">CFO_g997</name>
</gene>
<dbReference type="InterPro" id="IPR002755">
    <property type="entry name" value="DNA_primase_S"/>
</dbReference>
<evidence type="ECO:0000313" key="12">
    <source>
        <dbReference type="Proteomes" id="UP000034841"/>
    </source>
</evidence>
<keyword evidence="12" id="KW-1185">Reference proteome</keyword>
<proteinExistence type="inferred from homology"/>
<dbReference type="GO" id="GO:0005658">
    <property type="term" value="C:alpha DNA polymerase:primase complex"/>
    <property type="evidence" value="ECO:0007669"/>
    <property type="project" value="UniProtKB-ARBA"/>
</dbReference>
<dbReference type="InterPro" id="IPR014052">
    <property type="entry name" value="DNA_primase_ssu_euk/arc"/>
</dbReference>
<evidence type="ECO:0000256" key="7">
    <source>
        <dbReference type="ARBA" id="ARBA00022723"/>
    </source>
</evidence>
<protein>
    <recommendedName>
        <fullName evidence="9">DNA primase</fullName>
        <ecNumber evidence="9">2.7.7.-</ecNumber>
    </recommendedName>
</protein>
<dbReference type="AlphaFoldDB" id="A0A0F8DLB7"/>
<dbReference type="Proteomes" id="UP000034841">
    <property type="component" value="Unassembled WGS sequence"/>
</dbReference>
<dbReference type="Pfam" id="PF01896">
    <property type="entry name" value="DNA_primase_S"/>
    <property type="match status" value="1"/>
</dbReference>
<evidence type="ECO:0000256" key="8">
    <source>
        <dbReference type="ARBA" id="ARBA00023163"/>
    </source>
</evidence>
<evidence type="ECO:0000313" key="11">
    <source>
        <dbReference type="EMBL" id="KKF96649.1"/>
    </source>
</evidence>
<dbReference type="FunFam" id="3.90.920.10:FF:000002">
    <property type="entry name" value="DNA primase"/>
    <property type="match status" value="1"/>
</dbReference>
<reference evidence="11 12" key="1">
    <citation type="submission" date="2015-04" db="EMBL/GenBank/DDBJ databases">
        <title>Genome sequence of Ceratocystis platani, a major pathogen of plane trees.</title>
        <authorList>
            <person name="Belbahri L."/>
        </authorList>
    </citation>
    <scope>NUCLEOTIDE SEQUENCE [LARGE SCALE GENOMIC DNA]</scope>
    <source>
        <strain evidence="11 12">CFO</strain>
    </source>
</reference>
<evidence type="ECO:0000256" key="9">
    <source>
        <dbReference type="RuleBase" id="RU003514"/>
    </source>
</evidence>
<dbReference type="EMBL" id="LBBL01000033">
    <property type="protein sequence ID" value="KKF96649.1"/>
    <property type="molecule type" value="Genomic_DNA"/>
</dbReference>
<feature type="region of interest" description="Disordered" evidence="10">
    <location>
        <begin position="1"/>
        <end position="110"/>
    </location>
</feature>
<comment type="similarity">
    <text evidence="1 9">Belongs to the eukaryotic-type primase small subunit family.</text>
</comment>
<keyword evidence="7" id="KW-0479">Metal-binding</keyword>
<evidence type="ECO:0000256" key="5">
    <source>
        <dbReference type="ARBA" id="ARBA00022695"/>
    </source>
</evidence>
<dbReference type="Gene3D" id="3.90.920.10">
    <property type="entry name" value="DNA primase, PRIM domain"/>
    <property type="match status" value="1"/>
</dbReference>
<dbReference type="OrthoDB" id="19606at2759"/>
<sequence length="531" mass="60239">MSPQPVKEEPEDDAVMSQAGDNDLIDSDFDIDMDEVDAIESGKQPAKSQIHQETKTEPPNTESARDELEDLGLGLPTGIKASDLLDSESDEEYPSSAPAPPPAPAPLQSSFANAEASDPFILRLFYERLFPFKTLFQWLNHSPIPSADMKHREIAMTLNGPGGAEFYKRYLSYNSVEHLKKDIILQIPTRFEIGPIYSTNPRDRKSLPNPAAFKPISKELCFDIDLTDYDDIRTCCDKANICQKCWAFMTMSVKVLDAALRDDFGFKHIMWVYSGRRGIHCWVCDKSARNLNDQQRRAVAGYFDVVRGGAQTSKKVNLRRPLHPHLTRSLELLKPHFQHDVLEAQDPLADPEREKYMLGMIPDKTLQESLAQKWASLGGDSLSKWTSIDTVAKRGAGKNFDTRALRDAKQDIVLEYTYPRLDIEVSKKLNHLLKSPFVVHPGTGRVCVPVDTSRLDEFKPLEVPTVQELLQQIDDWKEESGEGNSKAISDWEKTELKPYINYFRAFVAGLLRDETRSVKRERDMDEDSLDF</sequence>
<keyword evidence="2 9" id="KW-0240">DNA-directed RNA polymerase</keyword>
<name>A0A0F8DLB7_CERFI</name>
<dbReference type="PANTHER" id="PTHR10536">
    <property type="entry name" value="DNA PRIMASE SMALL SUBUNIT"/>
    <property type="match status" value="1"/>
</dbReference>
<evidence type="ECO:0000256" key="6">
    <source>
        <dbReference type="ARBA" id="ARBA00022705"/>
    </source>
</evidence>
<dbReference type="CDD" id="cd04860">
    <property type="entry name" value="AE_Prim_S"/>
    <property type="match status" value="1"/>
</dbReference>